<dbReference type="GeneID" id="55605552"/>
<evidence type="ECO:0000313" key="2">
    <source>
        <dbReference type="Proteomes" id="UP000259796"/>
    </source>
</evidence>
<dbReference type="KEGG" id="vg:55605552"/>
<keyword evidence="2" id="KW-1185">Reference proteome</keyword>
<dbReference type="RefSeq" id="YP_009835479.1">
    <property type="nucleotide sequence ID" value="NC_048679.1"/>
</dbReference>
<dbReference type="Proteomes" id="UP000259796">
    <property type="component" value="Segment"/>
</dbReference>
<accession>A0A343LEA7</accession>
<proteinExistence type="predicted"/>
<reference evidence="1 2" key="1">
    <citation type="journal article" date="2018" name="Sci. Rep.">
        <title>Characterization of LE3 and LE4, the only lytic phages known to infect the spirochete Leptospira.</title>
        <authorList>
            <person name="Schiettekatte O."/>
            <person name="Vincent A.T."/>
            <person name="Malosse C."/>
            <person name="Lechat P."/>
            <person name="Chamot-Rooke J."/>
            <person name="Veyrier F.J."/>
            <person name="Picardeau M."/>
            <person name="Bourhy P."/>
        </authorList>
    </citation>
    <scope>NUCLEOTIDE SEQUENCE [LARGE SCALE GENOMIC DNA]</scope>
</reference>
<protein>
    <submittedName>
        <fullName evidence="1">Uncharacterized protein</fullName>
    </submittedName>
</protein>
<dbReference type="EMBL" id="MF974397">
    <property type="protein sequence ID" value="ATN95017.1"/>
    <property type="molecule type" value="Genomic_DNA"/>
</dbReference>
<sequence length="101" mass="11706">MNQLNKLIQQFAKEEDTPAFMIHALIREVEDEKGTWLNKLLEFLASRPTCGVEQRKFLDEVERFIIVDDLSGQAIARKESESPVMFQVHYIADLQKVIKGK</sequence>
<organism evidence="1 2">
    <name type="scientific">Leptospira phage LE4</name>
    <dbReference type="NCBI Taxonomy" id="2041383"/>
    <lineage>
        <taxon>Viruses</taxon>
        <taxon>Duplodnaviria</taxon>
        <taxon>Heunggongvirae</taxon>
        <taxon>Uroviricota</taxon>
        <taxon>Caudoviricetes</taxon>
        <taxon>Nylescharonvirus</taxon>
        <taxon>Nylescharonvirus LE4</taxon>
    </lineage>
</organism>
<evidence type="ECO:0000313" key="1">
    <source>
        <dbReference type="EMBL" id="ATN95017.1"/>
    </source>
</evidence>
<name>A0A343LEA7_9CAUD</name>